<dbReference type="InterPro" id="IPR010596">
    <property type="entry name" value="Methuselah_N_dom"/>
</dbReference>
<dbReference type="RefSeq" id="XP_046587768.1">
    <property type="nucleotide sequence ID" value="XM_046731812.1"/>
</dbReference>
<feature type="transmembrane region" description="Helical" evidence="9">
    <location>
        <begin position="302"/>
        <end position="327"/>
    </location>
</feature>
<feature type="transmembrane region" description="Helical" evidence="9">
    <location>
        <begin position="260"/>
        <end position="281"/>
    </location>
</feature>
<feature type="transmembrane region" description="Helical" evidence="9">
    <location>
        <begin position="425"/>
        <end position="444"/>
    </location>
</feature>
<keyword evidence="4 10" id="KW-0732">Signal</keyword>
<feature type="transmembrane region" description="Helical" evidence="9">
    <location>
        <begin position="339"/>
        <end position="361"/>
    </location>
</feature>
<protein>
    <submittedName>
        <fullName evidence="13 14">Probable G-protein coupled receptor Mth-like 6</fullName>
    </submittedName>
</protein>
<evidence type="ECO:0000256" key="2">
    <source>
        <dbReference type="ARBA" id="ARBA00008979"/>
    </source>
</evidence>
<dbReference type="KEGG" id="nlo:107218246"/>
<evidence type="ECO:0000256" key="1">
    <source>
        <dbReference type="ARBA" id="ARBA00004127"/>
    </source>
</evidence>
<feature type="transmembrane region" description="Helical" evidence="9">
    <location>
        <begin position="229"/>
        <end position="248"/>
    </location>
</feature>
<reference evidence="13 14" key="1">
    <citation type="submission" date="2025-05" db="UniProtKB">
        <authorList>
            <consortium name="RefSeq"/>
        </authorList>
    </citation>
    <scope>IDENTIFICATION</scope>
    <source>
        <tissue evidence="13 14">Thorax and Abdomen</tissue>
    </source>
</reference>
<evidence type="ECO:0000313" key="16">
    <source>
        <dbReference type="RefSeq" id="XP_046587767.1"/>
    </source>
</evidence>
<dbReference type="RefSeq" id="XP_046587766.1">
    <property type="nucleotide sequence ID" value="XM_046731810.1"/>
</dbReference>
<evidence type="ECO:0000313" key="17">
    <source>
        <dbReference type="RefSeq" id="XP_046587768.1"/>
    </source>
</evidence>
<sequence length="480" mass="54848">MIGGRVFLAVIYAMAFVSGRAEVDGFRESCPSNAIVNLSRRKSMSSGLTKDSSDINLPNATRPEDRITVGCLCDFKTCLKLCCPLEKAWYEQSCVEDDTVYIFPEIKTLIDDGQKNLTLQDFHIVPDYPCGFGWATLDVLENFYAFPNGSIYTPDFYGSKSHGFDNYCLLRNPNSSVYLAVVCYPKASMNYWDTICWSIQFIIILAVFVCYTIVPELRTFHGMIVRSYIAAYVGLYLGALGIMITNGLRDYVQLNILSEIVVQYCDIASVLWLNVMSVNIWRTFRSVKSADSNVDQRNQKKFVLCMIYAWGTPAVIVLSSVAVMRYVPYFHNEIFGLTFTWWTSLTFSSVVYMCNTLLYIVTVITIKRQKKDTALLTIDVNKHHETTNQWCRTYVKLLTIMTGHMGGFTVVWAVCIIWPTPALIHSFTTLGMVQSVFIFALFLWQDHMKRAISKQLCIRVQRLRNFFVRSKPRITTDCES</sequence>
<accession>A0A6J0BCX9</accession>
<comment type="subcellular location">
    <subcellularLocation>
        <location evidence="1">Endomembrane system</location>
        <topology evidence="1">Multi-pass membrane protein</topology>
    </subcellularLocation>
</comment>
<dbReference type="InterPro" id="IPR036272">
    <property type="entry name" value="Methuselah_N_sf"/>
</dbReference>
<dbReference type="Proteomes" id="UP000829291">
    <property type="component" value="Chromosome 2"/>
</dbReference>
<evidence type="ECO:0000313" key="12">
    <source>
        <dbReference type="Proteomes" id="UP000829291"/>
    </source>
</evidence>
<evidence type="ECO:0000313" key="15">
    <source>
        <dbReference type="RefSeq" id="XP_046587766.1"/>
    </source>
</evidence>
<dbReference type="PANTHER" id="PTHR47154:SF2">
    <property type="entry name" value="G-PROTEIN COUPLED RECEPTOR MTH-RELATED"/>
    <property type="match status" value="1"/>
</dbReference>
<dbReference type="RefSeq" id="XP_046587764.1">
    <property type="nucleotide sequence ID" value="XM_046731808.1"/>
</dbReference>
<feature type="signal peptide" evidence="10">
    <location>
        <begin position="1"/>
        <end position="21"/>
    </location>
</feature>
<dbReference type="RefSeq" id="XP_015511553.2">
    <property type="nucleotide sequence ID" value="XM_015656067.2"/>
</dbReference>
<evidence type="ECO:0000256" key="4">
    <source>
        <dbReference type="ARBA" id="ARBA00022729"/>
    </source>
</evidence>
<dbReference type="GeneID" id="107218246"/>
<evidence type="ECO:0000256" key="5">
    <source>
        <dbReference type="ARBA" id="ARBA00022989"/>
    </source>
</evidence>
<feature type="chain" id="PRO_5045019058" evidence="10">
    <location>
        <begin position="22"/>
        <end position="480"/>
    </location>
</feature>
<dbReference type="Gene3D" id="1.20.1070.10">
    <property type="entry name" value="Rhodopsin 7-helix transmembrane proteins"/>
    <property type="match status" value="1"/>
</dbReference>
<evidence type="ECO:0000256" key="3">
    <source>
        <dbReference type="ARBA" id="ARBA00022692"/>
    </source>
</evidence>
<dbReference type="AlphaFoldDB" id="A0A6J0BCX9"/>
<keyword evidence="9" id="KW-0472">Membrane</keyword>
<keyword evidence="8" id="KW-0807">Transducer</keyword>
<proteinExistence type="inferred from homology"/>
<dbReference type="PANTHER" id="PTHR47154">
    <property type="entry name" value="G-PROTEIN COUPLED RECEPTOR MTH-RELATED"/>
    <property type="match status" value="1"/>
</dbReference>
<keyword evidence="5 9" id="KW-1133">Transmembrane helix</keyword>
<dbReference type="Gene3D" id="2.170.180.11">
    <property type="entry name" value="Methuselah ectodomain, domain 2"/>
    <property type="match status" value="1"/>
</dbReference>
<evidence type="ECO:0000256" key="6">
    <source>
        <dbReference type="ARBA" id="ARBA00023040"/>
    </source>
</evidence>
<evidence type="ECO:0000256" key="10">
    <source>
        <dbReference type="SAM" id="SignalP"/>
    </source>
</evidence>
<dbReference type="GO" id="GO:0008528">
    <property type="term" value="F:G protein-coupled peptide receptor activity"/>
    <property type="evidence" value="ECO:0007669"/>
    <property type="project" value="TreeGrafter"/>
</dbReference>
<dbReference type="Pfam" id="PF06652">
    <property type="entry name" value="Methuselah_N"/>
    <property type="match status" value="1"/>
</dbReference>
<comment type="similarity">
    <text evidence="2">Belongs to the G-protein coupled receptor 2 family. Mth subfamily.</text>
</comment>
<feature type="domain" description="Methuselah N-terminal" evidence="11">
    <location>
        <begin position="69"/>
        <end position="153"/>
    </location>
</feature>
<evidence type="ECO:0000256" key="8">
    <source>
        <dbReference type="ARBA" id="ARBA00023224"/>
    </source>
</evidence>
<keyword evidence="12" id="KW-1185">Reference proteome</keyword>
<name>A0A6J0BCX9_NEOLC</name>
<dbReference type="InterPro" id="IPR023311">
    <property type="entry name" value="Methusela_ecto_dom_2"/>
</dbReference>
<dbReference type="SUPFAM" id="SSF63877">
    <property type="entry name" value="Methuselah ectodomain"/>
    <property type="match status" value="1"/>
</dbReference>
<feature type="transmembrane region" description="Helical" evidence="9">
    <location>
        <begin position="397"/>
        <end position="419"/>
    </location>
</feature>
<keyword evidence="3 9" id="KW-0812">Transmembrane</keyword>
<dbReference type="RefSeq" id="XP_046587767.1">
    <property type="nucleotide sequence ID" value="XM_046731811.1"/>
</dbReference>
<organism evidence="12 13">
    <name type="scientific">Neodiprion lecontei</name>
    <name type="common">Redheaded pine sawfly</name>
    <dbReference type="NCBI Taxonomy" id="441921"/>
    <lineage>
        <taxon>Eukaryota</taxon>
        <taxon>Metazoa</taxon>
        <taxon>Ecdysozoa</taxon>
        <taxon>Arthropoda</taxon>
        <taxon>Hexapoda</taxon>
        <taxon>Insecta</taxon>
        <taxon>Pterygota</taxon>
        <taxon>Neoptera</taxon>
        <taxon>Endopterygota</taxon>
        <taxon>Hymenoptera</taxon>
        <taxon>Tenthredinoidea</taxon>
        <taxon>Diprionidae</taxon>
        <taxon>Diprioninae</taxon>
        <taxon>Neodiprion</taxon>
    </lineage>
</organism>
<gene>
    <name evidence="13 14 15 16 17" type="primary">LOC107218246</name>
</gene>
<keyword evidence="7" id="KW-0675">Receptor</keyword>
<evidence type="ECO:0000256" key="7">
    <source>
        <dbReference type="ARBA" id="ARBA00023170"/>
    </source>
</evidence>
<dbReference type="OrthoDB" id="6134459at2759"/>
<dbReference type="InterPro" id="IPR051384">
    <property type="entry name" value="Mth_GPCR"/>
</dbReference>
<dbReference type="GO" id="GO:0005886">
    <property type="term" value="C:plasma membrane"/>
    <property type="evidence" value="ECO:0007669"/>
    <property type="project" value="TreeGrafter"/>
</dbReference>
<feature type="transmembrane region" description="Helical" evidence="9">
    <location>
        <begin position="197"/>
        <end position="217"/>
    </location>
</feature>
<keyword evidence="6" id="KW-0297">G-protein coupled receptor</keyword>
<evidence type="ECO:0000313" key="14">
    <source>
        <dbReference type="RefSeq" id="XP_046587764.1"/>
    </source>
</evidence>
<evidence type="ECO:0000313" key="13">
    <source>
        <dbReference type="RefSeq" id="XP_015511553.2"/>
    </source>
</evidence>
<evidence type="ECO:0000256" key="9">
    <source>
        <dbReference type="SAM" id="Phobius"/>
    </source>
</evidence>
<dbReference type="GO" id="GO:0012505">
    <property type="term" value="C:endomembrane system"/>
    <property type="evidence" value="ECO:0007669"/>
    <property type="project" value="UniProtKB-SubCell"/>
</dbReference>
<evidence type="ECO:0000259" key="11">
    <source>
        <dbReference type="Pfam" id="PF06652"/>
    </source>
</evidence>
<dbReference type="InParanoid" id="A0A6J0BCX9"/>